<dbReference type="SUPFAM" id="SSF101473">
    <property type="entry name" value="DhaL-like"/>
    <property type="match status" value="1"/>
</dbReference>
<feature type="compositionally biased region" description="Pro residues" evidence="1">
    <location>
        <begin position="28"/>
        <end position="37"/>
    </location>
</feature>
<proteinExistence type="predicted"/>
<comment type="caution">
    <text evidence="2">The sequence shown here is derived from an EMBL/GenBank/DDBJ whole genome shotgun (WGS) entry which is preliminary data.</text>
</comment>
<name>A0A445D1L0_ARAHY</name>
<dbReference type="AlphaFoldDB" id="A0A445D1L0"/>
<sequence>MNLSDQMPVPKHHLGLLELMVSIHPPTKIPIPVPPSPSAKGDEPQRRPLQLSEQGQVLEIAIETAANAVLDLKDSLNDWDSKVGDGDWIN</sequence>
<organism evidence="2 3">
    <name type="scientific">Arachis hypogaea</name>
    <name type="common">Peanut</name>
    <dbReference type="NCBI Taxonomy" id="3818"/>
    <lineage>
        <taxon>Eukaryota</taxon>
        <taxon>Viridiplantae</taxon>
        <taxon>Streptophyta</taxon>
        <taxon>Embryophyta</taxon>
        <taxon>Tracheophyta</taxon>
        <taxon>Spermatophyta</taxon>
        <taxon>Magnoliopsida</taxon>
        <taxon>eudicotyledons</taxon>
        <taxon>Gunneridae</taxon>
        <taxon>Pentapetalae</taxon>
        <taxon>rosids</taxon>
        <taxon>fabids</taxon>
        <taxon>Fabales</taxon>
        <taxon>Fabaceae</taxon>
        <taxon>Papilionoideae</taxon>
        <taxon>50 kb inversion clade</taxon>
        <taxon>dalbergioids sensu lato</taxon>
        <taxon>Dalbergieae</taxon>
        <taxon>Pterocarpus clade</taxon>
        <taxon>Arachis</taxon>
    </lineage>
</organism>
<dbReference type="Proteomes" id="UP000289738">
    <property type="component" value="Chromosome A05"/>
</dbReference>
<dbReference type="InterPro" id="IPR036117">
    <property type="entry name" value="DhaL_dom_sf"/>
</dbReference>
<feature type="region of interest" description="Disordered" evidence="1">
    <location>
        <begin position="28"/>
        <end position="48"/>
    </location>
</feature>
<evidence type="ECO:0000256" key="1">
    <source>
        <dbReference type="SAM" id="MobiDB-lite"/>
    </source>
</evidence>
<evidence type="ECO:0000313" key="3">
    <source>
        <dbReference type="Proteomes" id="UP000289738"/>
    </source>
</evidence>
<dbReference type="GO" id="GO:0006071">
    <property type="term" value="P:glycerol metabolic process"/>
    <property type="evidence" value="ECO:0007669"/>
    <property type="project" value="InterPro"/>
</dbReference>
<accession>A0A445D1L0</accession>
<keyword evidence="3" id="KW-1185">Reference proteome</keyword>
<dbReference type="EMBL" id="SDMP01000005">
    <property type="protein sequence ID" value="RYR56954.1"/>
    <property type="molecule type" value="Genomic_DNA"/>
</dbReference>
<evidence type="ECO:0000313" key="2">
    <source>
        <dbReference type="EMBL" id="RYR56954.1"/>
    </source>
</evidence>
<dbReference type="GO" id="GO:0004371">
    <property type="term" value="F:glycerone kinase activity"/>
    <property type="evidence" value="ECO:0007669"/>
    <property type="project" value="InterPro"/>
</dbReference>
<gene>
    <name evidence="2" type="ORF">Ahy_A05g022694</name>
</gene>
<reference evidence="2 3" key="1">
    <citation type="submission" date="2019-01" db="EMBL/GenBank/DDBJ databases">
        <title>Sequencing of cultivated peanut Arachis hypogaea provides insights into genome evolution and oil improvement.</title>
        <authorList>
            <person name="Chen X."/>
        </authorList>
    </citation>
    <scope>NUCLEOTIDE SEQUENCE [LARGE SCALE GENOMIC DNA]</scope>
    <source>
        <strain evidence="3">cv. Fuhuasheng</strain>
        <tissue evidence="2">Leaves</tissue>
    </source>
</reference>
<protein>
    <submittedName>
        <fullName evidence="2">Uncharacterized protein</fullName>
    </submittedName>
</protein>